<dbReference type="GO" id="GO:0006313">
    <property type="term" value="P:DNA transposition"/>
    <property type="evidence" value="ECO:0007669"/>
    <property type="project" value="InterPro"/>
</dbReference>
<name>A0A1J0LSJ5_THEBO</name>
<sequence>MFNIAQVLHLHTPYPLSDIQCIPLDKPKEKGRLVSCGRTPDAPFHPTLPLEELVPLLQAWLQARLPEGERKPGRPRTFSDLSLFLFHLVRALLGFSSERMRRELARNPRLRKRLGLERVPSSATLSERSRKLPWPLLRGGKRVGRGRRVLAMDATLLPAQRSDGEAAWGVGSDGGWVYGYKLHLLVDLDTGEVLALRVTPASWHDSPVGRGMLWGVERFPGEKPPVVVADAAYEGEANFRLTRRRGMLLVTGHNRRRGRPKGRGRLLNLRRRGRGAYRRLLGRRWELETVFGLLKGPMGLVGAVGRVRGLKAVALQVEAWVMAWSVVAQLLGQAGLPITRVLRAVA</sequence>
<reference evidence="3" key="1">
    <citation type="submission" date="2016-06" db="EMBL/GenBank/DDBJ databases">
        <title>Whole genome sequencing of Thermus brockianus strain GE-1.</title>
        <authorList>
            <person name="Schaefers C."/>
            <person name="Blank S."/>
            <person name="Wiebusch S."/>
            <person name="Elleuche S."/>
            <person name="Antranikian G."/>
        </authorList>
    </citation>
    <scope>NUCLEOTIDE SEQUENCE [LARGE SCALE GENOMIC DNA]</scope>
    <source>
        <strain evidence="3">GE-1</strain>
    </source>
</reference>
<evidence type="ECO:0000259" key="1">
    <source>
        <dbReference type="Pfam" id="PF01609"/>
    </source>
</evidence>
<dbReference type="GO" id="GO:0003677">
    <property type="term" value="F:DNA binding"/>
    <property type="evidence" value="ECO:0007669"/>
    <property type="project" value="InterPro"/>
</dbReference>
<feature type="domain" description="Transposase IS4-like" evidence="1">
    <location>
        <begin position="145"/>
        <end position="323"/>
    </location>
</feature>
<proteinExistence type="predicted"/>
<evidence type="ECO:0000313" key="3">
    <source>
        <dbReference type="Proteomes" id="UP000182993"/>
    </source>
</evidence>
<dbReference type="GO" id="GO:0004803">
    <property type="term" value="F:transposase activity"/>
    <property type="evidence" value="ECO:0007669"/>
    <property type="project" value="InterPro"/>
</dbReference>
<dbReference type="AlphaFoldDB" id="A0A1J0LSJ5"/>
<dbReference type="InterPro" id="IPR002559">
    <property type="entry name" value="Transposase_11"/>
</dbReference>
<protein>
    <submittedName>
        <fullName evidence="2">Transposase DDE domain protein</fullName>
    </submittedName>
</protein>
<organism evidence="2 3">
    <name type="scientific">Thermus brockianus</name>
    <dbReference type="NCBI Taxonomy" id="56956"/>
    <lineage>
        <taxon>Bacteria</taxon>
        <taxon>Thermotogati</taxon>
        <taxon>Deinococcota</taxon>
        <taxon>Deinococci</taxon>
        <taxon>Thermales</taxon>
        <taxon>Thermaceae</taxon>
        <taxon>Thermus</taxon>
    </lineage>
</organism>
<gene>
    <name evidence="2" type="ORF">A0O31_01190</name>
</gene>
<dbReference type="KEGG" id="tbc:A0O31_01190"/>
<dbReference type="Proteomes" id="UP000182993">
    <property type="component" value="Chromosome"/>
</dbReference>
<evidence type="ECO:0000313" key="2">
    <source>
        <dbReference type="EMBL" id="APD09329.1"/>
    </source>
</evidence>
<dbReference type="SUPFAM" id="SSF53098">
    <property type="entry name" value="Ribonuclease H-like"/>
    <property type="match status" value="1"/>
</dbReference>
<dbReference type="EMBL" id="CP016312">
    <property type="protein sequence ID" value="APD09329.1"/>
    <property type="molecule type" value="Genomic_DNA"/>
</dbReference>
<dbReference type="STRING" id="56956.A0O31_01190"/>
<dbReference type="Pfam" id="PF01609">
    <property type="entry name" value="DDE_Tnp_1"/>
    <property type="match status" value="1"/>
</dbReference>
<dbReference type="InterPro" id="IPR012337">
    <property type="entry name" value="RNaseH-like_sf"/>
</dbReference>
<accession>A0A1J0LSJ5</accession>